<reference evidence="4" key="1">
    <citation type="submission" date="2025-08" db="UniProtKB">
        <authorList>
            <consortium name="RefSeq"/>
        </authorList>
    </citation>
    <scope>IDENTIFICATION</scope>
    <source>
        <strain evidence="4">Aabys</strain>
        <tissue evidence="4">Whole body</tissue>
    </source>
</reference>
<evidence type="ECO:0000259" key="2">
    <source>
        <dbReference type="Pfam" id="PF19259"/>
    </source>
</evidence>
<dbReference type="Proteomes" id="UP001652621">
    <property type="component" value="Unplaced"/>
</dbReference>
<evidence type="ECO:0000313" key="4">
    <source>
        <dbReference type="RefSeq" id="XP_058981086.1"/>
    </source>
</evidence>
<proteinExistence type="predicted"/>
<name>A0ABM3V5N2_MUSDO</name>
<accession>A0ABM3V5N2</accession>
<sequence>MTSASLTTEQFETLVKAVAAANVKVGTFSHCSARYNGEKDSTKLEEFISAITTFKTVENIGDMEAINSMPMLLLGDASEWWSGVKSKAKKFDDVVNMLRDSFCPAKPAWRIYAEICEGKQQKNEATDVFIRKKRALFAKLPKVPSENDQIDILFGMLHVQIRERVIRHKVANFDELLKDAREAEDSLNEPSPHTLECCCSMMMMMMMIMILMMTTMMTLSVIELCGVVGVM</sequence>
<dbReference type="InterPro" id="IPR045358">
    <property type="entry name" value="Ty3_capsid"/>
</dbReference>
<dbReference type="RefSeq" id="XP_058981086.1">
    <property type="nucleotide sequence ID" value="XM_059125103.1"/>
</dbReference>
<dbReference type="Pfam" id="PF19259">
    <property type="entry name" value="Ty3_capsid"/>
    <property type="match status" value="1"/>
</dbReference>
<gene>
    <name evidence="4" type="primary">LOC131803663</name>
</gene>
<keyword evidence="1" id="KW-1133">Transmembrane helix</keyword>
<evidence type="ECO:0000313" key="3">
    <source>
        <dbReference type="Proteomes" id="UP001652621"/>
    </source>
</evidence>
<keyword evidence="3" id="KW-1185">Reference proteome</keyword>
<dbReference type="GeneID" id="131803663"/>
<organism evidence="3 4">
    <name type="scientific">Musca domestica</name>
    <name type="common">House fly</name>
    <dbReference type="NCBI Taxonomy" id="7370"/>
    <lineage>
        <taxon>Eukaryota</taxon>
        <taxon>Metazoa</taxon>
        <taxon>Ecdysozoa</taxon>
        <taxon>Arthropoda</taxon>
        <taxon>Hexapoda</taxon>
        <taxon>Insecta</taxon>
        <taxon>Pterygota</taxon>
        <taxon>Neoptera</taxon>
        <taxon>Endopterygota</taxon>
        <taxon>Diptera</taxon>
        <taxon>Brachycera</taxon>
        <taxon>Muscomorpha</taxon>
        <taxon>Muscoidea</taxon>
        <taxon>Muscidae</taxon>
        <taxon>Musca</taxon>
    </lineage>
</organism>
<keyword evidence="1" id="KW-0472">Membrane</keyword>
<evidence type="ECO:0000256" key="1">
    <source>
        <dbReference type="SAM" id="Phobius"/>
    </source>
</evidence>
<protein>
    <submittedName>
        <fullName evidence="4">Activity-regulated cytoskeleton associated protein 2-like</fullName>
    </submittedName>
</protein>
<feature type="domain" description="Ty3 transposon capsid-like protein" evidence="2">
    <location>
        <begin position="33"/>
        <end position="183"/>
    </location>
</feature>
<feature type="transmembrane region" description="Helical" evidence="1">
    <location>
        <begin position="201"/>
        <end position="230"/>
    </location>
</feature>
<keyword evidence="1" id="KW-0812">Transmembrane</keyword>